<name>A0ABT4Q3G8_9BACL</name>
<evidence type="ECO:0000256" key="1">
    <source>
        <dbReference type="ARBA" id="ARBA00001968"/>
    </source>
</evidence>
<evidence type="ECO:0000256" key="5">
    <source>
        <dbReference type="ARBA" id="ARBA00035648"/>
    </source>
</evidence>
<keyword evidence="2" id="KW-0540">Nuclease</keyword>
<organism evidence="8 9">
    <name type="scientific">Paenibacillus gyeongsangnamensis</name>
    <dbReference type="NCBI Taxonomy" id="3388067"/>
    <lineage>
        <taxon>Bacteria</taxon>
        <taxon>Bacillati</taxon>
        <taxon>Bacillota</taxon>
        <taxon>Bacilli</taxon>
        <taxon>Bacillales</taxon>
        <taxon>Paenibacillaceae</taxon>
        <taxon>Paenibacillus</taxon>
    </lineage>
</organism>
<keyword evidence="4" id="KW-0378">Hydrolase</keyword>
<protein>
    <submittedName>
        <fullName evidence="8">YicC family protein</fullName>
    </submittedName>
</protein>
<comment type="caution">
    <text evidence="8">The sequence shown here is derived from an EMBL/GenBank/DDBJ whole genome shotgun (WGS) entry which is preliminary data.</text>
</comment>
<comment type="cofactor">
    <cofactor evidence="1">
        <name>a divalent metal cation</name>
        <dbReference type="ChEBI" id="CHEBI:60240"/>
    </cofactor>
</comment>
<dbReference type="Proteomes" id="UP001527882">
    <property type="component" value="Unassembled WGS sequence"/>
</dbReference>
<sequence>MLFSMTGFGQAERSIAGFKLQIDLKSVNHRYCEIVVRMPREWAKFEDTIKRTVSQQVKRGRVDAFISMERDSGGTPSFRVDAALAESYMHAAEQLRSGLSLQDELKLSDLLQIPNLIVLEDGLQASEEEIERALTDVTAEATRNLLSMREREGEHLLSDLKQRLLSMRSFCESAAFIAPQAVKEFSDKLRLRMQELLQSAALDESRLAMEAAIFADRASVDEELTRLQSHFQQFEGLLQAAVPVGRKLDFLVQEMNREVNTIGSKANHARLTSLVVEMKAELEKMREQIQNIE</sequence>
<dbReference type="EMBL" id="JAQAGZ010000001">
    <property type="protein sequence ID" value="MCZ8511418.1"/>
    <property type="molecule type" value="Genomic_DNA"/>
</dbReference>
<dbReference type="Pfam" id="PF03755">
    <property type="entry name" value="YicC-like_N"/>
    <property type="match status" value="1"/>
</dbReference>
<keyword evidence="3" id="KW-0255">Endonuclease</keyword>
<evidence type="ECO:0000313" key="9">
    <source>
        <dbReference type="Proteomes" id="UP001527882"/>
    </source>
</evidence>
<comment type="similarity">
    <text evidence="5">Belongs to the YicC/YloC family.</text>
</comment>
<dbReference type="PANTHER" id="PTHR30636">
    <property type="entry name" value="UPF0701 PROTEIN YICC"/>
    <property type="match status" value="1"/>
</dbReference>
<evidence type="ECO:0000259" key="7">
    <source>
        <dbReference type="Pfam" id="PF08340"/>
    </source>
</evidence>
<feature type="domain" description="Endoribonuclease YicC-like N-terminal" evidence="6">
    <location>
        <begin position="4"/>
        <end position="156"/>
    </location>
</feature>
<evidence type="ECO:0000256" key="2">
    <source>
        <dbReference type="ARBA" id="ARBA00022722"/>
    </source>
</evidence>
<evidence type="ECO:0000313" key="8">
    <source>
        <dbReference type="EMBL" id="MCZ8511418.1"/>
    </source>
</evidence>
<gene>
    <name evidence="8" type="ORF">O9H85_02975</name>
</gene>
<evidence type="ECO:0000256" key="4">
    <source>
        <dbReference type="ARBA" id="ARBA00022801"/>
    </source>
</evidence>
<keyword evidence="9" id="KW-1185">Reference proteome</keyword>
<dbReference type="InterPro" id="IPR013551">
    <property type="entry name" value="YicC-like_C"/>
</dbReference>
<evidence type="ECO:0000259" key="6">
    <source>
        <dbReference type="Pfam" id="PF03755"/>
    </source>
</evidence>
<dbReference type="InterPro" id="IPR005229">
    <property type="entry name" value="YicC/YloC-like"/>
</dbReference>
<feature type="domain" description="Endoribonuclease YicC-like C-terminal" evidence="7">
    <location>
        <begin position="178"/>
        <end position="293"/>
    </location>
</feature>
<reference evidence="8 9" key="1">
    <citation type="submission" date="2022-12" db="EMBL/GenBank/DDBJ databases">
        <title>Draft genome sequence of Paenibacillus sp. dW9.</title>
        <authorList>
            <person name="Choi E.-W."/>
            <person name="Kim D.-U."/>
        </authorList>
    </citation>
    <scope>NUCLEOTIDE SEQUENCE [LARGE SCALE GENOMIC DNA]</scope>
    <source>
        <strain evidence="9">dW9</strain>
    </source>
</reference>
<dbReference type="InterPro" id="IPR013527">
    <property type="entry name" value="YicC-like_N"/>
</dbReference>
<evidence type="ECO:0000256" key="3">
    <source>
        <dbReference type="ARBA" id="ARBA00022759"/>
    </source>
</evidence>
<dbReference type="RefSeq" id="WP_269879833.1">
    <property type="nucleotide sequence ID" value="NZ_JAQAGZ010000001.1"/>
</dbReference>
<dbReference type="PANTHER" id="PTHR30636:SF3">
    <property type="entry name" value="UPF0701 PROTEIN YICC"/>
    <property type="match status" value="1"/>
</dbReference>
<dbReference type="NCBIfam" id="TIGR00255">
    <property type="entry name" value="YicC/YloC family endoribonuclease"/>
    <property type="match status" value="1"/>
</dbReference>
<accession>A0ABT4Q3G8</accession>
<proteinExistence type="inferred from homology"/>
<dbReference type="Pfam" id="PF08340">
    <property type="entry name" value="YicC-like_C"/>
    <property type="match status" value="1"/>
</dbReference>